<accession>A0A3M7RF53</accession>
<protein>
    <submittedName>
        <fullName evidence="1">Uncharacterized protein</fullName>
    </submittedName>
</protein>
<evidence type="ECO:0000313" key="2">
    <source>
        <dbReference type="Proteomes" id="UP000276133"/>
    </source>
</evidence>
<reference evidence="1 2" key="1">
    <citation type="journal article" date="2018" name="Sci. Rep.">
        <title>Genomic signatures of local adaptation to the degree of environmental predictability in rotifers.</title>
        <authorList>
            <person name="Franch-Gras L."/>
            <person name="Hahn C."/>
            <person name="Garcia-Roger E.M."/>
            <person name="Carmona M.J."/>
            <person name="Serra M."/>
            <person name="Gomez A."/>
        </authorList>
    </citation>
    <scope>NUCLEOTIDE SEQUENCE [LARGE SCALE GENOMIC DNA]</scope>
    <source>
        <strain evidence="1">HYR1</strain>
    </source>
</reference>
<dbReference type="AlphaFoldDB" id="A0A3M7RF53"/>
<dbReference type="Proteomes" id="UP000276133">
    <property type="component" value="Unassembled WGS sequence"/>
</dbReference>
<dbReference type="EMBL" id="REGN01003547">
    <property type="protein sequence ID" value="RNA22064.1"/>
    <property type="molecule type" value="Genomic_DNA"/>
</dbReference>
<organism evidence="1 2">
    <name type="scientific">Brachionus plicatilis</name>
    <name type="common">Marine rotifer</name>
    <name type="synonym">Brachionus muelleri</name>
    <dbReference type="NCBI Taxonomy" id="10195"/>
    <lineage>
        <taxon>Eukaryota</taxon>
        <taxon>Metazoa</taxon>
        <taxon>Spiralia</taxon>
        <taxon>Gnathifera</taxon>
        <taxon>Rotifera</taxon>
        <taxon>Eurotatoria</taxon>
        <taxon>Monogononta</taxon>
        <taxon>Pseudotrocha</taxon>
        <taxon>Ploima</taxon>
        <taxon>Brachionidae</taxon>
        <taxon>Brachionus</taxon>
    </lineage>
</organism>
<proteinExistence type="predicted"/>
<keyword evidence="2" id="KW-1185">Reference proteome</keyword>
<evidence type="ECO:0000313" key="1">
    <source>
        <dbReference type="EMBL" id="RNA22064.1"/>
    </source>
</evidence>
<name>A0A3M7RF53_BRAPC</name>
<comment type="caution">
    <text evidence="1">The sequence shown here is derived from an EMBL/GenBank/DDBJ whole genome shotgun (WGS) entry which is preliminary data.</text>
</comment>
<sequence>MLTDRWNDRGSAMFESCCSTAEQLPATRYKKKKNLYMHLFIVYFGKLMKPLSPSRRKNFFFRPPLKKLTCWVSTSLTPLISIPIS</sequence>
<gene>
    <name evidence="1" type="ORF">BpHYR1_032994</name>
</gene>